<dbReference type="InterPro" id="IPR038109">
    <property type="entry name" value="DNA_bind_recomb_sf"/>
</dbReference>
<dbReference type="InterPro" id="IPR036162">
    <property type="entry name" value="Resolvase-like_N_sf"/>
</dbReference>
<feature type="domain" description="Recombinase" evidence="3">
    <location>
        <begin position="169"/>
        <end position="243"/>
    </location>
</feature>
<dbReference type="RefSeq" id="WP_284152164.1">
    <property type="nucleotide sequence ID" value="NZ_AP025516.1"/>
</dbReference>
<dbReference type="Proteomes" id="UP000830055">
    <property type="component" value="Chromosome"/>
</dbReference>
<name>A0ABN6MBU3_9BACT</name>
<evidence type="ECO:0000259" key="3">
    <source>
        <dbReference type="PROSITE" id="PS51737"/>
    </source>
</evidence>
<evidence type="ECO:0000313" key="4">
    <source>
        <dbReference type="EMBL" id="BDD88829.1"/>
    </source>
</evidence>
<evidence type="ECO:0000256" key="2">
    <source>
        <dbReference type="ARBA" id="ARBA00023172"/>
    </source>
</evidence>
<dbReference type="Gene3D" id="3.90.1750.20">
    <property type="entry name" value="Putative Large Serine Recombinase, Chain B, Domain 2"/>
    <property type="match status" value="1"/>
</dbReference>
<dbReference type="EMBL" id="AP025516">
    <property type="protein sequence ID" value="BDD88829.1"/>
    <property type="molecule type" value="Genomic_DNA"/>
</dbReference>
<accession>A0ABN6MBU3</accession>
<keyword evidence="1" id="KW-0238">DNA-binding</keyword>
<dbReference type="SMART" id="SM00857">
    <property type="entry name" value="Resolvase"/>
    <property type="match status" value="1"/>
</dbReference>
<dbReference type="InterPro" id="IPR011109">
    <property type="entry name" value="DNA_bind_recombinase_dom"/>
</dbReference>
<reference evidence="4 5" key="1">
    <citation type="submission" date="2022-01" db="EMBL/GenBank/DDBJ databases">
        <title>Desulfofustis limnae sp. nov., a novel mesophilic sulfate-reducing bacterium isolated from marsh soil.</title>
        <authorList>
            <person name="Watanabe M."/>
            <person name="Takahashi A."/>
            <person name="Kojima H."/>
            <person name="Fukui M."/>
        </authorList>
    </citation>
    <scope>NUCLEOTIDE SEQUENCE [LARGE SCALE GENOMIC DNA]</scope>
    <source>
        <strain evidence="4 5">PPLL</strain>
    </source>
</reference>
<dbReference type="SUPFAM" id="SSF53041">
    <property type="entry name" value="Resolvase-like"/>
    <property type="match status" value="1"/>
</dbReference>
<evidence type="ECO:0000256" key="1">
    <source>
        <dbReference type="ARBA" id="ARBA00023125"/>
    </source>
</evidence>
<proteinExistence type="predicted"/>
<keyword evidence="2" id="KW-0233">DNA recombination</keyword>
<evidence type="ECO:0000313" key="5">
    <source>
        <dbReference type="Proteomes" id="UP000830055"/>
    </source>
</evidence>
<organism evidence="4 5">
    <name type="scientific">Desulfofustis limnaeus</name>
    <dbReference type="NCBI Taxonomy" id="2740163"/>
    <lineage>
        <taxon>Bacteria</taxon>
        <taxon>Pseudomonadati</taxon>
        <taxon>Thermodesulfobacteriota</taxon>
        <taxon>Desulfobulbia</taxon>
        <taxon>Desulfobulbales</taxon>
        <taxon>Desulfocapsaceae</taxon>
        <taxon>Desulfofustis</taxon>
    </lineage>
</organism>
<protein>
    <recommendedName>
        <fullName evidence="3">Recombinase domain-containing protein</fullName>
    </recommendedName>
</protein>
<dbReference type="Pfam" id="PF00239">
    <property type="entry name" value="Resolvase"/>
    <property type="match status" value="1"/>
</dbReference>
<dbReference type="PANTHER" id="PTHR30461:SF2">
    <property type="entry name" value="SERINE RECOMBINASE PINE-RELATED"/>
    <property type="match status" value="1"/>
</dbReference>
<dbReference type="Gene3D" id="3.40.50.1390">
    <property type="entry name" value="Resolvase, N-terminal catalytic domain"/>
    <property type="match status" value="1"/>
</dbReference>
<gene>
    <name evidence="4" type="ORF">DPPLL_31940</name>
</gene>
<dbReference type="PROSITE" id="PS51737">
    <property type="entry name" value="RECOMBINASE_DNA_BIND"/>
    <property type="match status" value="1"/>
</dbReference>
<keyword evidence="5" id="KW-1185">Reference proteome</keyword>
<dbReference type="PANTHER" id="PTHR30461">
    <property type="entry name" value="DNA-INVERTASE FROM LAMBDOID PROPHAGE"/>
    <property type="match status" value="1"/>
</dbReference>
<dbReference type="InterPro" id="IPR050639">
    <property type="entry name" value="SSR_resolvase"/>
</dbReference>
<sequence length="243" mass="27279">MGNRMTVYAYLFLAPTREHRVSLAEQQEGINAFAHERGLQVDEVLVEEHQLLKTPLVDRPQGQALIALLQPQDTVLVLKTEWVLGSARAGGQLLDELRKRKVRLYGVDLGENISLPEPRRLTVTEGNAALIRRLVHCLSSCESTRHGEVIKAGKRMRRQQGRFTGGPVPFGWQVDAAGFLRPHPGQQEVIGEIRRMRDAGQSLRGIAEKLEERGITLSHEGVRRILANDRQRKRDGALPIDTN</sequence>
<dbReference type="InterPro" id="IPR006119">
    <property type="entry name" value="Resolv_N"/>
</dbReference>